<evidence type="ECO:0000259" key="2">
    <source>
        <dbReference type="Pfam" id="PF01370"/>
    </source>
</evidence>
<comment type="caution">
    <text evidence="3">The sequence shown here is derived from an EMBL/GenBank/DDBJ whole genome shotgun (WGS) entry which is preliminary data.</text>
</comment>
<reference evidence="3" key="1">
    <citation type="journal article" date="2015" name="Nature">
        <title>Complex archaea that bridge the gap between prokaryotes and eukaryotes.</title>
        <authorList>
            <person name="Spang A."/>
            <person name="Saw J.H."/>
            <person name="Jorgensen S.L."/>
            <person name="Zaremba-Niedzwiedzka K."/>
            <person name="Martijn J."/>
            <person name="Lind A.E."/>
            <person name="van Eijk R."/>
            <person name="Schleper C."/>
            <person name="Guy L."/>
            <person name="Ettema T.J."/>
        </authorList>
    </citation>
    <scope>NUCLEOTIDE SEQUENCE</scope>
</reference>
<dbReference type="Pfam" id="PF01370">
    <property type="entry name" value="Epimerase"/>
    <property type="match status" value="1"/>
</dbReference>
<evidence type="ECO:0000313" key="3">
    <source>
        <dbReference type="EMBL" id="KKN45527.1"/>
    </source>
</evidence>
<dbReference type="SUPFAM" id="SSF51735">
    <property type="entry name" value="NAD(P)-binding Rossmann-fold domains"/>
    <property type="match status" value="1"/>
</dbReference>
<evidence type="ECO:0000256" key="1">
    <source>
        <dbReference type="ARBA" id="ARBA00007637"/>
    </source>
</evidence>
<dbReference type="Gene3D" id="3.40.50.720">
    <property type="entry name" value="NAD(P)-binding Rossmann-like Domain"/>
    <property type="match status" value="1"/>
</dbReference>
<proteinExistence type="inferred from homology"/>
<sequence>MILKTSNLSEYKILVTGASGFLGRQLVKTLLANRASVVGIDCNPPPSSYDKAIENESFRFVLGNFQDKVDEALSQFISLKKKKGAVFHMAGIAHTEECGKNPIRAFESNVLLTVQVLEFCIKNKINRFVFPSTGLVYGDQGGRPSREQNPSIAQNIYSATKLSAESIIQGYANSFGLNCIIARLSNVYDSDVHPATVVGTILKQVKNGGKIAVRSLAPIRDFIYIDDVIEGFIRLFVSIDKAGCYIVNLSTGIGSSVQELAETACKAASIPIDRIQSKEELESLKSMLVLDNSLLVKLTGWRPRYNLSEGLRLILKDLV</sequence>
<organism evidence="3">
    <name type="scientific">marine sediment metagenome</name>
    <dbReference type="NCBI Taxonomy" id="412755"/>
    <lineage>
        <taxon>unclassified sequences</taxon>
        <taxon>metagenomes</taxon>
        <taxon>ecological metagenomes</taxon>
    </lineage>
</organism>
<accession>A0A0F9R867</accession>
<feature type="domain" description="NAD-dependent epimerase/dehydratase" evidence="2">
    <location>
        <begin position="13"/>
        <end position="240"/>
    </location>
</feature>
<comment type="similarity">
    <text evidence="1">Belongs to the NAD(P)-dependent epimerase/dehydratase family.</text>
</comment>
<name>A0A0F9R867_9ZZZZ</name>
<protein>
    <recommendedName>
        <fullName evidence="2">NAD-dependent epimerase/dehydratase domain-containing protein</fullName>
    </recommendedName>
</protein>
<dbReference type="PANTHER" id="PTHR43000">
    <property type="entry name" value="DTDP-D-GLUCOSE 4,6-DEHYDRATASE-RELATED"/>
    <property type="match status" value="1"/>
</dbReference>
<gene>
    <name evidence="3" type="ORF">LCGC14_0682100</name>
</gene>
<dbReference type="EMBL" id="LAZR01001383">
    <property type="protein sequence ID" value="KKN45527.1"/>
    <property type="molecule type" value="Genomic_DNA"/>
</dbReference>
<dbReference type="AlphaFoldDB" id="A0A0F9R867"/>
<dbReference type="InterPro" id="IPR036291">
    <property type="entry name" value="NAD(P)-bd_dom_sf"/>
</dbReference>
<dbReference type="InterPro" id="IPR001509">
    <property type="entry name" value="Epimerase_deHydtase"/>
</dbReference>